<dbReference type="PROSITE" id="PS01224">
    <property type="entry name" value="ARGC"/>
    <property type="match status" value="1"/>
</dbReference>
<feature type="active site" evidence="4 5">
    <location>
        <position position="143"/>
    </location>
</feature>
<dbReference type="NCBIfam" id="TIGR01850">
    <property type="entry name" value="argC"/>
    <property type="match status" value="1"/>
</dbReference>
<dbReference type="EMBL" id="BSDE01000006">
    <property type="protein sequence ID" value="GLH74415.1"/>
    <property type="molecule type" value="Genomic_DNA"/>
</dbReference>
<keyword evidence="8" id="KW-1185">Reference proteome</keyword>
<dbReference type="InterPro" id="IPR058924">
    <property type="entry name" value="AGPR_dimerisation_dom"/>
</dbReference>
<protein>
    <recommendedName>
        <fullName evidence="4">N-acetyl-gamma-glutamyl-phosphate reductase</fullName>
        <shortName evidence="4">AGPR</shortName>
        <ecNumber evidence="4">1.2.1.38</ecNumber>
    </recommendedName>
    <alternativeName>
        <fullName evidence="4">N-acetyl-glutamate semialdehyde dehydrogenase</fullName>
        <shortName evidence="4">NAGSA dehydrogenase</shortName>
    </alternativeName>
</protein>
<keyword evidence="3 4" id="KW-0560">Oxidoreductase</keyword>
<dbReference type="InterPro" id="IPR000706">
    <property type="entry name" value="AGPR_type-1"/>
</dbReference>
<evidence type="ECO:0000256" key="5">
    <source>
        <dbReference type="PROSITE-ProRule" id="PRU10010"/>
    </source>
</evidence>
<dbReference type="SUPFAM" id="SSF55347">
    <property type="entry name" value="Glyceraldehyde-3-phosphate dehydrogenase-like, C-terminal domain"/>
    <property type="match status" value="1"/>
</dbReference>
<evidence type="ECO:0000259" key="6">
    <source>
        <dbReference type="SMART" id="SM00859"/>
    </source>
</evidence>
<evidence type="ECO:0000313" key="7">
    <source>
        <dbReference type="EMBL" id="GLH74415.1"/>
    </source>
</evidence>
<dbReference type="Pfam" id="PF01118">
    <property type="entry name" value="Semialdhyde_dh"/>
    <property type="match status" value="1"/>
</dbReference>
<feature type="domain" description="Semialdehyde dehydrogenase NAD-binding" evidence="6">
    <location>
        <begin position="5"/>
        <end position="135"/>
    </location>
</feature>
<keyword evidence="1 4" id="KW-0028">Amino-acid biosynthesis</keyword>
<comment type="pathway">
    <text evidence="4">Amino-acid biosynthesis; L-arginine biosynthesis; N(2)-acetyl-L-ornithine from L-glutamate: step 3/4.</text>
</comment>
<comment type="similarity">
    <text evidence="4">Belongs to the NAGSA dehydrogenase family. Type 1 subfamily.</text>
</comment>
<evidence type="ECO:0000256" key="3">
    <source>
        <dbReference type="ARBA" id="ARBA00023002"/>
    </source>
</evidence>
<keyword evidence="2 4" id="KW-0521">NADP</keyword>
<comment type="caution">
    <text evidence="7">The sequence shown here is derived from an EMBL/GenBank/DDBJ whole genome shotgun (WGS) entry which is preliminary data.</text>
</comment>
<organism evidence="7 8">
    <name type="scientific">Geothrix limicola</name>
    <dbReference type="NCBI Taxonomy" id="2927978"/>
    <lineage>
        <taxon>Bacteria</taxon>
        <taxon>Pseudomonadati</taxon>
        <taxon>Acidobacteriota</taxon>
        <taxon>Holophagae</taxon>
        <taxon>Holophagales</taxon>
        <taxon>Holophagaceae</taxon>
        <taxon>Geothrix</taxon>
    </lineage>
</organism>
<gene>
    <name evidence="4" type="primary">argC</name>
    <name evidence="7" type="ORF">GETHLI_29170</name>
</gene>
<dbReference type="PANTHER" id="PTHR32338:SF11">
    <property type="entry name" value="[LYSW]-L-2-AMINOADIPATE_[LYSW]-L-GLUTAMATE PHOSPHATE REDUCTASE-RELATED"/>
    <property type="match status" value="1"/>
</dbReference>
<dbReference type="InterPro" id="IPR023013">
    <property type="entry name" value="AGPR_AS"/>
</dbReference>
<dbReference type="InterPro" id="IPR036291">
    <property type="entry name" value="NAD(P)-bd_dom_sf"/>
</dbReference>
<comment type="function">
    <text evidence="4">Catalyzes the NADPH-dependent reduction of N-acetyl-5-glutamyl phosphate to yield N-acetyl-L-glutamate 5-semialdehyde.</text>
</comment>
<dbReference type="Gene3D" id="3.30.360.10">
    <property type="entry name" value="Dihydrodipicolinate Reductase, domain 2"/>
    <property type="match status" value="1"/>
</dbReference>
<evidence type="ECO:0000256" key="2">
    <source>
        <dbReference type="ARBA" id="ARBA00022857"/>
    </source>
</evidence>
<evidence type="ECO:0000256" key="4">
    <source>
        <dbReference type="HAMAP-Rule" id="MF_00150"/>
    </source>
</evidence>
<evidence type="ECO:0000313" key="8">
    <source>
        <dbReference type="Proteomes" id="UP001165069"/>
    </source>
</evidence>
<dbReference type="Pfam" id="PF22698">
    <property type="entry name" value="Semialdhyde_dhC_1"/>
    <property type="match status" value="1"/>
</dbReference>
<comment type="subcellular location">
    <subcellularLocation>
        <location evidence="4">Cytoplasm</location>
    </subcellularLocation>
</comment>
<dbReference type="Gene3D" id="3.40.50.720">
    <property type="entry name" value="NAD(P)-binding Rossmann-like Domain"/>
    <property type="match status" value="1"/>
</dbReference>
<accession>A0ABQ5QJ85</accession>
<dbReference type="RefSeq" id="WP_285576693.1">
    <property type="nucleotide sequence ID" value="NZ_BSDE01000006.1"/>
</dbReference>
<dbReference type="PANTHER" id="PTHR32338">
    <property type="entry name" value="N-ACETYL-GAMMA-GLUTAMYL-PHOSPHATE REDUCTASE, CHLOROPLASTIC-RELATED-RELATED"/>
    <property type="match status" value="1"/>
</dbReference>
<dbReference type="InterPro" id="IPR000534">
    <property type="entry name" value="Semialdehyde_DH_NAD-bd"/>
</dbReference>
<keyword evidence="4" id="KW-0963">Cytoplasm</keyword>
<comment type="catalytic activity">
    <reaction evidence="4">
        <text>N-acetyl-L-glutamate 5-semialdehyde + phosphate + NADP(+) = N-acetyl-L-glutamyl 5-phosphate + NADPH + H(+)</text>
        <dbReference type="Rhea" id="RHEA:21588"/>
        <dbReference type="ChEBI" id="CHEBI:15378"/>
        <dbReference type="ChEBI" id="CHEBI:29123"/>
        <dbReference type="ChEBI" id="CHEBI:43474"/>
        <dbReference type="ChEBI" id="CHEBI:57783"/>
        <dbReference type="ChEBI" id="CHEBI:57936"/>
        <dbReference type="ChEBI" id="CHEBI:58349"/>
        <dbReference type="EC" id="1.2.1.38"/>
    </reaction>
</comment>
<dbReference type="SMART" id="SM00859">
    <property type="entry name" value="Semialdhyde_dh"/>
    <property type="match status" value="1"/>
</dbReference>
<reference evidence="7 8" key="1">
    <citation type="journal article" date="2023" name="Antonie Van Leeuwenhoek">
        <title>Mesoterricola silvestris gen. nov., sp. nov., Mesoterricola sediminis sp. nov., Geothrix oryzae sp. nov., Geothrix edaphica sp. nov., Geothrix rubra sp. nov., and Geothrix limicola sp. nov., six novel members of Acidobacteriota isolated from soils.</title>
        <authorList>
            <person name="Itoh H."/>
            <person name="Sugisawa Y."/>
            <person name="Mise K."/>
            <person name="Xu Z."/>
            <person name="Kuniyasu M."/>
            <person name="Ushijima N."/>
            <person name="Kawano K."/>
            <person name="Kobayashi E."/>
            <person name="Shiratori Y."/>
            <person name="Masuda Y."/>
            <person name="Senoo K."/>
        </authorList>
    </citation>
    <scope>NUCLEOTIDE SEQUENCE [LARGE SCALE GENOMIC DNA]</scope>
    <source>
        <strain evidence="7 8">Red804</strain>
    </source>
</reference>
<sequence>MTSVDVLILGASGYGGGELLRWLSNHPAVKSIRGTARSQAGKAFHAQHPNLRGLLDGTFEAAPDWAALAQSDAPVLFSALPHGELSKHWPEYQAEWDRLGLTDRLTVIDLSTDFRLDPAWVYGLVDWKPERMRGAKRIANPGCFATALQLALLPLAPWKPAFVAVTAATGSSGSGAAASDTTHHPTRANDFRAYKMLGHQHEAEVLRTLATEGWEAPLSFVPQSAPMVRGIFATAQFPLPAGLDQAALRAHYEAFYKDRFFVRMVEGSPRVAATTGSAFADLAVTARAGHHGQPGHAAVMVALDNLGKGMAAQAVQNLNLALGLPEWTGLKMAGGYPS</sequence>
<dbReference type="CDD" id="cd17895">
    <property type="entry name" value="AGPR_1_N"/>
    <property type="match status" value="1"/>
</dbReference>
<name>A0ABQ5QJ85_9BACT</name>
<dbReference type="InterPro" id="IPR050085">
    <property type="entry name" value="AGPR"/>
</dbReference>
<proteinExistence type="inferred from homology"/>
<dbReference type="HAMAP" id="MF_00150">
    <property type="entry name" value="ArgC_type1"/>
    <property type="match status" value="1"/>
</dbReference>
<keyword evidence="4" id="KW-0055">Arginine biosynthesis</keyword>
<dbReference type="Proteomes" id="UP001165069">
    <property type="component" value="Unassembled WGS sequence"/>
</dbReference>
<dbReference type="EC" id="1.2.1.38" evidence="4"/>
<dbReference type="SUPFAM" id="SSF51735">
    <property type="entry name" value="NAD(P)-binding Rossmann-fold domains"/>
    <property type="match status" value="1"/>
</dbReference>
<evidence type="ECO:0000256" key="1">
    <source>
        <dbReference type="ARBA" id="ARBA00022605"/>
    </source>
</evidence>